<keyword evidence="1" id="KW-0812">Transmembrane</keyword>
<dbReference type="OrthoDB" id="761598at2759"/>
<feature type="transmembrane region" description="Helical" evidence="1">
    <location>
        <begin position="170"/>
        <end position="191"/>
    </location>
</feature>
<dbReference type="PANTHER" id="PTHR31881:SF11">
    <property type="entry name" value="PROTEIN, PUTATIVE-RELATED"/>
    <property type="match status" value="1"/>
</dbReference>
<keyword evidence="1" id="KW-1133">Transmembrane helix</keyword>
<accession>A0A834Z011</accession>
<comment type="caution">
    <text evidence="2">The sequence shown here is derived from an EMBL/GenBank/DDBJ whole genome shotgun (WGS) entry which is preliminary data.</text>
</comment>
<feature type="transmembrane region" description="Helical" evidence="1">
    <location>
        <begin position="78"/>
        <end position="99"/>
    </location>
</feature>
<dbReference type="EMBL" id="JABCRI010000011">
    <property type="protein sequence ID" value="KAF8397105.1"/>
    <property type="molecule type" value="Genomic_DNA"/>
</dbReference>
<name>A0A834Z011_TETSI</name>
<dbReference type="OMA" id="YLWHNFK"/>
<protein>
    <recommendedName>
        <fullName evidence="4">DUF599 domain-containing protein</fullName>
    </recommendedName>
</protein>
<evidence type="ECO:0000313" key="2">
    <source>
        <dbReference type="EMBL" id="KAF8397105.1"/>
    </source>
</evidence>
<evidence type="ECO:0008006" key="4">
    <source>
        <dbReference type="Google" id="ProtNLM"/>
    </source>
</evidence>
<feature type="transmembrane region" description="Helical" evidence="1">
    <location>
        <begin position="12"/>
        <end position="29"/>
    </location>
</feature>
<reference evidence="2 3" key="1">
    <citation type="submission" date="2020-04" db="EMBL/GenBank/DDBJ databases">
        <title>Plant Genome Project.</title>
        <authorList>
            <person name="Zhang R.-G."/>
        </authorList>
    </citation>
    <scope>NUCLEOTIDE SEQUENCE [LARGE SCALE GENOMIC DNA]</scope>
    <source>
        <strain evidence="2">YNK0</strain>
        <tissue evidence="2">Leaf</tissue>
    </source>
</reference>
<evidence type="ECO:0000313" key="3">
    <source>
        <dbReference type="Proteomes" id="UP000655225"/>
    </source>
</evidence>
<dbReference type="PANTHER" id="PTHR31881">
    <property type="match status" value="1"/>
</dbReference>
<dbReference type="Pfam" id="PF04654">
    <property type="entry name" value="DUF599"/>
    <property type="match status" value="1"/>
</dbReference>
<sequence>MKMGVTVYLDTILVPLSVFLTVGYHAYLWHNFKNKPPLTTIGANTARRRMWFLGIEEGDDKKTMLAVQSMRNTQMMTILAASVAVILNLSLAAMTNNIYNASHLLSNTFFGLQSSRSLALKYGSASLFLLTSFLCNSMALGFFNEANFLINVRAEFSPPGYVQAMMERGFMLALVGIRLLYITFPLLLWMLGPVPVALSSVALVRVLYELDFAGNTIKEKLSTNCSIS</sequence>
<dbReference type="AlphaFoldDB" id="A0A834Z011"/>
<organism evidence="2 3">
    <name type="scientific">Tetracentron sinense</name>
    <name type="common">Spur-leaf</name>
    <dbReference type="NCBI Taxonomy" id="13715"/>
    <lineage>
        <taxon>Eukaryota</taxon>
        <taxon>Viridiplantae</taxon>
        <taxon>Streptophyta</taxon>
        <taxon>Embryophyta</taxon>
        <taxon>Tracheophyta</taxon>
        <taxon>Spermatophyta</taxon>
        <taxon>Magnoliopsida</taxon>
        <taxon>Trochodendrales</taxon>
        <taxon>Trochodendraceae</taxon>
        <taxon>Tetracentron</taxon>
    </lineage>
</organism>
<gene>
    <name evidence="2" type="ORF">HHK36_016012</name>
</gene>
<keyword evidence="3" id="KW-1185">Reference proteome</keyword>
<keyword evidence="1" id="KW-0472">Membrane</keyword>
<proteinExistence type="predicted"/>
<dbReference type="Proteomes" id="UP000655225">
    <property type="component" value="Unassembled WGS sequence"/>
</dbReference>
<dbReference type="InterPro" id="IPR006747">
    <property type="entry name" value="DUF599"/>
</dbReference>
<evidence type="ECO:0000256" key="1">
    <source>
        <dbReference type="SAM" id="Phobius"/>
    </source>
</evidence>